<reference evidence="1" key="2">
    <citation type="submission" date="2016-06" db="EMBL/GenBank/DDBJ databases">
        <title>The genome of a short-lived fish provides insights into sex chromosome evolution and the genetic control of aging.</title>
        <authorList>
            <person name="Reichwald K."/>
            <person name="Felder M."/>
            <person name="Petzold A."/>
            <person name="Koch P."/>
            <person name="Groth M."/>
            <person name="Platzer M."/>
        </authorList>
    </citation>
    <scope>NUCLEOTIDE SEQUENCE</scope>
    <source>
        <tissue evidence="1">Brain</tissue>
    </source>
</reference>
<sequence length="109" mass="11791">EISNKLFSSTFFCTSDQLLSSRRALRRPGRCLRASSGRALISRTPPPGRRACAAPSTRATTLRSLWSGASWTSLILTRSTASSPRAPRKVSQCWCGDAVRSADGSFTNV</sequence>
<proteinExistence type="predicted"/>
<gene>
    <name evidence="1" type="primary">IRF4B</name>
</gene>
<name>A0A1A8P789_9TELE</name>
<evidence type="ECO:0000313" key="1">
    <source>
        <dbReference type="EMBL" id="SBR76877.1"/>
    </source>
</evidence>
<feature type="non-terminal residue" evidence="1">
    <location>
        <position position="109"/>
    </location>
</feature>
<dbReference type="EMBL" id="HAEH01005578">
    <property type="protein sequence ID" value="SBR76877.1"/>
    <property type="molecule type" value="Transcribed_RNA"/>
</dbReference>
<dbReference type="AlphaFoldDB" id="A0A1A8P789"/>
<organism evidence="1">
    <name type="scientific">Nothobranchius rachovii</name>
    <name type="common">bluefin notho</name>
    <dbReference type="NCBI Taxonomy" id="451742"/>
    <lineage>
        <taxon>Eukaryota</taxon>
        <taxon>Metazoa</taxon>
        <taxon>Chordata</taxon>
        <taxon>Craniata</taxon>
        <taxon>Vertebrata</taxon>
        <taxon>Euteleostomi</taxon>
        <taxon>Actinopterygii</taxon>
        <taxon>Neopterygii</taxon>
        <taxon>Teleostei</taxon>
        <taxon>Neoteleostei</taxon>
        <taxon>Acanthomorphata</taxon>
        <taxon>Ovalentaria</taxon>
        <taxon>Atherinomorphae</taxon>
        <taxon>Cyprinodontiformes</taxon>
        <taxon>Nothobranchiidae</taxon>
        <taxon>Nothobranchius</taxon>
    </lineage>
</organism>
<reference evidence="1" key="1">
    <citation type="submission" date="2016-05" db="EMBL/GenBank/DDBJ databases">
        <authorList>
            <person name="Lavstsen T."/>
            <person name="Jespersen J.S."/>
        </authorList>
    </citation>
    <scope>NUCLEOTIDE SEQUENCE</scope>
    <source>
        <tissue evidence="1">Brain</tissue>
    </source>
</reference>
<accession>A0A1A8P789</accession>
<protein>
    <submittedName>
        <fullName evidence="1">Interferon regulatory factor 4b</fullName>
    </submittedName>
</protein>
<feature type="non-terminal residue" evidence="1">
    <location>
        <position position="1"/>
    </location>
</feature>